<reference evidence="1" key="2">
    <citation type="journal article" date="2022" name="Microb. Genom.">
        <title>A chromosome-scale genome assembly of the tomato pathogen Cladosporium fulvum reveals a compartmentalized genome architecture and the presence of a dispensable chromosome.</title>
        <authorList>
            <person name="Zaccaron A.Z."/>
            <person name="Chen L.H."/>
            <person name="Samaras A."/>
            <person name="Stergiopoulos I."/>
        </authorList>
    </citation>
    <scope>NUCLEOTIDE SEQUENCE</scope>
    <source>
        <strain evidence="1">Race5_Kim</strain>
    </source>
</reference>
<sequence length="175" mass="19879">MSNTSSTPTFSLEDRIQALPQELQDEILEQTIAIEPDTAIILSPSYRPPLGLHLNRKIRHKFASTYYSTTAFRAQISHISQLPTLNNFLSSLPAHHMQHLTKVEYEDCTPMASDNSTMIAILPNSYAVRMIAYEKLLYWRGQLPRFVKDNIASRALRVVYADVVDGAKVKWVCRG</sequence>
<dbReference type="RefSeq" id="XP_047766269.1">
    <property type="nucleotide sequence ID" value="XM_047908567.1"/>
</dbReference>
<dbReference type="Proteomes" id="UP000756132">
    <property type="component" value="Chromosome 9"/>
</dbReference>
<proteinExistence type="predicted"/>
<evidence type="ECO:0000313" key="1">
    <source>
        <dbReference type="EMBL" id="UJO21903.1"/>
    </source>
</evidence>
<gene>
    <name evidence="1" type="ORF">CLAFUR5_09419</name>
</gene>
<accession>A0A9Q8PG73</accession>
<dbReference type="KEGG" id="ffu:CLAFUR5_09419"/>
<dbReference type="AlphaFoldDB" id="A0A9Q8PG73"/>
<evidence type="ECO:0000313" key="2">
    <source>
        <dbReference type="Proteomes" id="UP000756132"/>
    </source>
</evidence>
<reference evidence="1" key="1">
    <citation type="submission" date="2021-12" db="EMBL/GenBank/DDBJ databases">
        <authorList>
            <person name="Zaccaron A."/>
            <person name="Stergiopoulos I."/>
        </authorList>
    </citation>
    <scope>NUCLEOTIDE SEQUENCE</scope>
    <source>
        <strain evidence="1">Race5_Kim</strain>
    </source>
</reference>
<dbReference type="OrthoDB" id="3650750at2759"/>
<keyword evidence="2" id="KW-1185">Reference proteome</keyword>
<organism evidence="1 2">
    <name type="scientific">Passalora fulva</name>
    <name type="common">Tomato leaf mold</name>
    <name type="synonym">Cladosporium fulvum</name>
    <dbReference type="NCBI Taxonomy" id="5499"/>
    <lineage>
        <taxon>Eukaryota</taxon>
        <taxon>Fungi</taxon>
        <taxon>Dikarya</taxon>
        <taxon>Ascomycota</taxon>
        <taxon>Pezizomycotina</taxon>
        <taxon>Dothideomycetes</taxon>
        <taxon>Dothideomycetidae</taxon>
        <taxon>Mycosphaerellales</taxon>
        <taxon>Mycosphaerellaceae</taxon>
        <taxon>Fulvia</taxon>
    </lineage>
</organism>
<protein>
    <submittedName>
        <fullName evidence="1">Uncharacterized protein</fullName>
    </submittedName>
</protein>
<dbReference type="GeneID" id="71989297"/>
<name>A0A9Q8PG73_PASFU</name>
<dbReference type="EMBL" id="CP090171">
    <property type="protein sequence ID" value="UJO21903.1"/>
    <property type="molecule type" value="Genomic_DNA"/>
</dbReference>